<evidence type="ECO:0000259" key="3">
    <source>
        <dbReference type="Pfam" id="PF14643"/>
    </source>
</evidence>
<dbReference type="OrthoDB" id="431588at2759"/>
<gene>
    <name evidence="5" type="ORF">IMG5_196200</name>
</gene>
<keyword evidence="6" id="KW-1185">Reference proteome</keyword>
<keyword evidence="1" id="KW-0175">Coiled coil</keyword>
<feature type="compositionally biased region" description="Basic residues" evidence="2">
    <location>
        <begin position="1327"/>
        <end position="1336"/>
    </location>
</feature>
<feature type="domain" description="DUF4455" evidence="3">
    <location>
        <begin position="30"/>
        <end position="496"/>
    </location>
</feature>
<dbReference type="Pfam" id="PF14643">
    <property type="entry name" value="DUF4455"/>
    <property type="match status" value="1"/>
</dbReference>
<dbReference type="Proteomes" id="UP000008983">
    <property type="component" value="Unassembled WGS sequence"/>
</dbReference>
<dbReference type="Pfam" id="PF14644">
    <property type="entry name" value="DUF4456"/>
    <property type="match status" value="1"/>
</dbReference>
<dbReference type="InterPro" id="IPR028089">
    <property type="entry name" value="DUF4455"/>
</dbReference>
<accession>G0R535</accession>
<feature type="domain" description="DUF4456" evidence="4">
    <location>
        <begin position="1077"/>
        <end position="1277"/>
    </location>
</feature>
<feature type="region of interest" description="Disordered" evidence="2">
    <location>
        <begin position="1319"/>
        <end position="1357"/>
    </location>
</feature>
<dbReference type="eggNOG" id="ENOG502QT47">
    <property type="taxonomic scope" value="Eukaryota"/>
</dbReference>
<dbReference type="InParanoid" id="G0R535"/>
<proteinExistence type="predicted"/>
<dbReference type="GeneID" id="14903505"/>
<evidence type="ECO:0000259" key="4">
    <source>
        <dbReference type="Pfam" id="PF14644"/>
    </source>
</evidence>
<dbReference type="OMA" id="KAHYPLK"/>
<name>G0R535_ICHMU</name>
<evidence type="ECO:0000256" key="1">
    <source>
        <dbReference type="SAM" id="Coils"/>
    </source>
</evidence>
<feature type="region of interest" description="Disordered" evidence="2">
    <location>
        <begin position="530"/>
        <end position="553"/>
    </location>
</feature>
<dbReference type="PANTHER" id="PTHR21444">
    <property type="entry name" value="COILED-COIL DOMAIN-CONTAINING PROTEIN 180"/>
    <property type="match status" value="1"/>
</dbReference>
<sequence>MTIESEIIALSNYGNPITNERTQKLIEQQRENRREKHLKTLNDFEKWIESLEKDVLLNYKEIKNDIDNYFIINDKQLDDYFEKLNDDVLLKREKNIIQEINDIVKQCEVKKKNKVNNLDEKLEELEKERENNFIFFCNKLEFSLIEIAFMLEPQVKELVNIKRDEFQKSVKENRILNEEYVKNTEEQQLKALENFIQKRDQKILRWKQLKHDEALNIFNVEIQTMEYVNPNQRKELYQELKDRQVEIFKGKNEFLDKVNNIDMNALSKSYCEKQLEELQKYNNTAQLYFDQIFDKIMQESEENKQKCTQRVFQLQQRLNYIENLPENEIEVLLNEQINPIIIQLYENSRQQIKKSMQFQEEQDFKQNELVQNILKVFLKIGEKNDDSKKNMQKLNFEFELKKATAADENDEKLEKLNEEFEKIKFLLKQALHHPKLNELLEISFNKIDDIEKEYRDFHEKNIQIAKQQPILIQNLFLEYEKSILEYFELIPLSQKSQIETRNLQRAQEKALKIIQKQDKLKELEELKAQTDNANKKQAKKAPPAKKNDPKKGLSEAEVRLQNVIDQIGIEPVQFFKTPLNNEYIMGSSEEELAIKLYKIEGEDEKKQPTVQQIQQGSQIDLQISEEVIIPVDFKQNPPVDPEGNIILEKNVVVELQKVIEIVQNCKRKAFEYIQIVLDETQSQNKIKEKEFVTIIFKIYIYIFILKIEDSILNLDERLKIHYPLKGKVEVEIYQVRSAQISQHKKRYERFARSSIEKIDLQTEHFNFLMEQALEDMKEHEIQQKQYKDSLQTANKLAKLQGIQNHVKENSFQFGEKIRYLEEKLKSLANDEIEFMLQKNKTFIKESKLFSEGGEYAEDEVQWYQNMIKDIDQQLEKSRIKRNERIQEIIVHMNNKKKELIEQFEKTYAIAIEELAAKDGTGTKYGKPRRYVQERMRTEMNKCEKAQDAINENLCKLKELYEEYKQDENNIEKHIKEHTQVNKMNLFSNRVRRVLMVLRTIMKRYAIHINALKQNCPIIDIQRITYIENKFDIQITQQEYEKDKILQENELEEIGPLFFQKDNLKFSEWVQEIQKNTILEAQKIYQGEKAKFLTGTDKCPDYLRQYVQLNAIKAEEFRIQSCRNLRNSCEELSKFSPFISEMIFVSVKWRHQQFLNEEERKILEKFSIIKEQNENQKENHIKKLRPNLQNPQCKQELIQLVNEEKDRMKKYIEILNFYKNNLLDLRFKVSSDFFRALLNNFEFLLVYFDNEILFEDFNKLPGDDEIQKQHENIKVLYRIKQKGINIDTSSERSLNKVWVGFPIDSFNIDERKVEYKQTVVQEDEKGKKENKKGKNPPKKGNELEEANQTNNNQTKDIKSFKTYRQKSACLQRNKMFDEFKKNFCYQIEKIKQEFNELENIEYKFEFKWESIVKSLNNL</sequence>
<evidence type="ECO:0000313" key="5">
    <source>
        <dbReference type="EMBL" id="EGR27437.1"/>
    </source>
</evidence>
<feature type="coiled-coil region" evidence="1">
    <location>
        <begin position="104"/>
        <end position="131"/>
    </location>
</feature>
<dbReference type="RefSeq" id="XP_004024347.1">
    <property type="nucleotide sequence ID" value="XM_004024298.1"/>
</dbReference>
<dbReference type="PANTHER" id="PTHR21444:SF14">
    <property type="entry name" value="COILED-COIL DOMAIN-CONTAINING PROTEIN 180"/>
    <property type="match status" value="1"/>
</dbReference>
<feature type="coiled-coil region" evidence="1">
    <location>
        <begin position="882"/>
        <end position="913"/>
    </location>
</feature>
<evidence type="ECO:0000256" key="2">
    <source>
        <dbReference type="SAM" id="MobiDB-lite"/>
    </source>
</evidence>
<reference evidence="5 6" key="1">
    <citation type="submission" date="2011-07" db="EMBL/GenBank/DDBJ databases">
        <authorList>
            <person name="Coyne R."/>
            <person name="Brami D."/>
            <person name="Johnson J."/>
            <person name="Hostetler J."/>
            <person name="Hannick L."/>
            <person name="Clark T."/>
            <person name="Cassidy-Hanley D."/>
            <person name="Inman J."/>
        </authorList>
    </citation>
    <scope>NUCLEOTIDE SEQUENCE [LARGE SCALE GENOMIC DNA]</scope>
    <source>
        <strain evidence="5 6">G5</strain>
    </source>
</reference>
<evidence type="ECO:0000313" key="6">
    <source>
        <dbReference type="Proteomes" id="UP000008983"/>
    </source>
</evidence>
<feature type="coiled-coil region" evidence="1">
    <location>
        <begin position="769"/>
        <end position="796"/>
    </location>
</feature>
<protein>
    <submittedName>
        <fullName evidence="5">Uncharacterized protein</fullName>
    </submittedName>
</protein>
<dbReference type="InterPro" id="IPR027914">
    <property type="entry name" value="DUF4456"/>
</dbReference>
<organism evidence="5 6">
    <name type="scientific">Ichthyophthirius multifiliis</name>
    <name type="common">White spot disease agent</name>
    <name type="synonym">Ich</name>
    <dbReference type="NCBI Taxonomy" id="5932"/>
    <lineage>
        <taxon>Eukaryota</taxon>
        <taxon>Sar</taxon>
        <taxon>Alveolata</taxon>
        <taxon>Ciliophora</taxon>
        <taxon>Intramacronucleata</taxon>
        <taxon>Oligohymenophorea</taxon>
        <taxon>Hymenostomatida</taxon>
        <taxon>Ophryoglenina</taxon>
        <taxon>Ichthyophthirius</taxon>
    </lineage>
</organism>
<feature type="coiled-coil region" evidence="1">
    <location>
        <begin position="942"/>
        <end position="980"/>
    </location>
</feature>
<dbReference type="FunCoup" id="G0R535">
    <property type="interactions" value="548"/>
</dbReference>
<dbReference type="EMBL" id="GL984360">
    <property type="protein sequence ID" value="EGR27437.1"/>
    <property type="molecule type" value="Genomic_DNA"/>
</dbReference>